<evidence type="ECO:0000256" key="4">
    <source>
        <dbReference type="ARBA" id="ARBA00022723"/>
    </source>
</evidence>
<keyword evidence="4" id="KW-0479">Metal-binding</keyword>
<protein>
    <recommendedName>
        <fullName evidence="3">inorganic diphosphatase</fullName>
        <ecNumber evidence="3">3.6.1.1</ecNumber>
    </recommendedName>
    <alternativeName>
        <fullName evidence="7">Pyrophosphate phospho-hydrolase</fullName>
    </alternativeName>
</protein>
<dbReference type="OrthoDB" id="1608002at2759"/>
<dbReference type="PROSITE" id="PS00387">
    <property type="entry name" value="PPASE"/>
    <property type="match status" value="1"/>
</dbReference>
<sequence>MAEGKLSSFFHDVPLALDSYAKTAAMVVEIPRYTQAKFEISKELPLNPIVQDTKNGKLRFVNNVFPFHGYPFNYGALPQTWEDPTFSRPQDRGFFGDNDPVDVVEIGGQLGQLGLIKTVMILGALALIDDGEMDWKLIAIDTKDPMAGKLTNGIKDVEKLMPGALDNLRTWFKNYKRPTGKPENAFAFGGKYLDASEAVNIIEECHGRWRKLVRGKIKSGLKKLPETANVTLEETPGFQSFVNIQLDSEGITGRIPDCIHSVYYYKD</sequence>
<dbReference type="Proteomes" id="UP000662931">
    <property type="component" value="Chromosome 4"/>
</dbReference>
<dbReference type="EMBL" id="CP064815">
    <property type="protein sequence ID" value="QPG77272.1"/>
    <property type="molecule type" value="Genomic_DNA"/>
</dbReference>
<dbReference type="CDD" id="cd00412">
    <property type="entry name" value="pyrophosphatase"/>
    <property type="match status" value="1"/>
</dbReference>
<evidence type="ECO:0000256" key="3">
    <source>
        <dbReference type="ARBA" id="ARBA00012146"/>
    </source>
</evidence>
<dbReference type="InterPro" id="IPR036649">
    <property type="entry name" value="Pyrophosphatase_sf"/>
</dbReference>
<dbReference type="Pfam" id="PF00719">
    <property type="entry name" value="Pyrophosphatase"/>
    <property type="match status" value="1"/>
</dbReference>
<evidence type="ECO:0000313" key="8">
    <source>
        <dbReference type="EMBL" id="QPG77272.1"/>
    </source>
</evidence>
<evidence type="ECO:0000313" key="9">
    <source>
        <dbReference type="Proteomes" id="UP000662931"/>
    </source>
</evidence>
<evidence type="ECO:0000256" key="6">
    <source>
        <dbReference type="ARBA" id="ARBA00022842"/>
    </source>
</evidence>
<dbReference type="GeneID" id="62198080"/>
<comment type="cofactor">
    <cofactor evidence="1">
        <name>Mg(2+)</name>
        <dbReference type="ChEBI" id="CHEBI:18420"/>
    </cofactor>
</comment>
<dbReference type="GO" id="GO:0005737">
    <property type="term" value="C:cytoplasm"/>
    <property type="evidence" value="ECO:0007669"/>
    <property type="project" value="InterPro"/>
</dbReference>
<dbReference type="GO" id="GO:0000287">
    <property type="term" value="F:magnesium ion binding"/>
    <property type="evidence" value="ECO:0007669"/>
    <property type="project" value="InterPro"/>
</dbReference>
<keyword evidence="6" id="KW-0460">Magnesium</keyword>
<keyword evidence="9" id="KW-1185">Reference proteome</keyword>
<dbReference type="GO" id="GO:0006796">
    <property type="term" value="P:phosphate-containing compound metabolic process"/>
    <property type="evidence" value="ECO:0007669"/>
    <property type="project" value="InterPro"/>
</dbReference>
<dbReference type="EC" id="3.6.1.1" evidence="3"/>
<evidence type="ECO:0000256" key="7">
    <source>
        <dbReference type="ARBA" id="ARBA00032535"/>
    </source>
</evidence>
<gene>
    <name evidence="8" type="ORF">FOA43_004680</name>
</gene>
<dbReference type="KEGG" id="bnn:FOA43_004680"/>
<dbReference type="RefSeq" id="XP_038780837.1">
    <property type="nucleotide sequence ID" value="XM_038924909.1"/>
</dbReference>
<keyword evidence="5" id="KW-0378">Hydrolase</keyword>
<comment type="similarity">
    <text evidence="2">Belongs to the PPase family.</text>
</comment>
<evidence type="ECO:0000256" key="1">
    <source>
        <dbReference type="ARBA" id="ARBA00001946"/>
    </source>
</evidence>
<dbReference type="AlphaFoldDB" id="A0A875SC61"/>
<name>A0A875SC61_EENNA</name>
<evidence type="ECO:0000256" key="5">
    <source>
        <dbReference type="ARBA" id="ARBA00022801"/>
    </source>
</evidence>
<dbReference type="SUPFAM" id="SSF50324">
    <property type="entry name" value="Inorganic pyrophosphatase"/>
    <property type="match status" value="1"/>
</dbReference>
<accession>A0A875SC61</accession>
<organism evidence="8 9">
    <name type="scientific">Eeniella nana</name>
    <name type="common">Yeast</name>
    <name type="synonym">Brettanomyces nanus</name>
    <dbReference type="NCBI Taxonomy" id="13502"/>
    <lineage>
        <taxon>Eukaryota</taxon>
        <taxon>Fungi</taxon>
        <taxon>Dikarya</taxon>
        <taxon>Ascomycota</taxon>
        <taxon>Saccharomycotina</taxon>
        <taxon>Pichiomycetes</taxon>
        <taxon>Pichiales</taxon>
        <taxon>Pichiaceae</taxon>
        <taxon>Brettanomyces</taxon>
    </lineage>
</organism>
<proteinExistence type="inferred from homology"/>
<dbReference type="GO" id="GO:0004427">
    <property type="term" value="F:inorganic diphosphate phosphatase activity"/>
    <property type="evidence" value="ECO:0007669"/>
    <property type="project" value="UniProtKB-EC"/>
</dbReference>
<dbReference type="InterPro" id="IPR008162">
    <property type="entry name" value="Pyrophosphatase"/>
</dbReference>
<evidence type="ECO:0000256" key="2">
    <source>
        <dbReference type="ARBA" id="ARBA00006220"/>
    </source>
</evidence>
<reference evidence="8" key="1">
    <citation type="submission" date="2020-10" db="EMBL/GenBank/DDBJ databases">
        <authorList>
            <person name="Roach M.J.R."/>
        </authorList>
    </citation>
    <scope>NUCLEOTIDE SEQUENCE</scope>
    <source>
        <strain evidence="8">CBS 1945</strain>
    </source>
</reference>
<dbReference type="PANTHER" id="PTHR10286">
    <property type="entry name" value="INORGANIC PYROPHOSPHATASE"/>
    <property type="match status" value="1"/>
</dbReference>
<dbReference type="Gene3D" id="3.90.80.10">
    <property type="entry name" value="Inorganic pyrophosphatase"/>
    <property type="match status" value="1"/>
</dbReference>